<dbReference type="CDD" id="cd00082">
    <property type="entry name" value="HisKA"/>
    <property type="match status" value="1"/>
</dbReference>
<dbReference type="PROSITE" id="PS50113">
    <property type="entry name" value="PAC"/>
    <property type="match status" value="2"/>
</dbReference>
<dbReference type="InterPro" id="IPR003594">
    <property type="entry name" value="HATPase_dom"/>
</dbReference>
<dbReference type="AlphaFoldDB" id="A0A1M5SAA5"/>
<dbReference type="SMART" id="SM00387">
    <property type="entry name" value="HATPase_c"/>
    <property type="match status" value="1"/>
</dbReference>
<organism evidence="8 9">
    <name type="scientific">Bradyrhizobium erythrophlei</name>
    <dbReference type="NCBI Taxonomy" id="1437360"/>
    <lineage>
        <taxon>Bacteria</taxon>
        <taxon>Pseudomonadati</taxon>
        <taxon>Pseudomonadota</taxon>
        <taxon>Alphaproteobacteria</taxon>
        <taxon>Hyphomicrobiales</taxon>
        <taxon>Nitrobacteraceae</taxon>
        <taxon>Bradyrhizobium</taxon>
    </lineage>
</organism>
<feature type="coiled-coil region" evidence="4">
    <location>
        <begin position="259"/>
        <end position="293"/>
    </location>
</feature>
<evidence type="ECO:0000256" key="1">
    <source>
        <dbReference type="ARBA" id="ARBA00000085"/>
    </source>
</evidence>
<dbReference type="Pfam" id="PF08448">
    <property type="entry name" value="PAS_4"/>
    <property type="match status" value="2"/>
</dbReference>
<dbReference type="SUPFAM" id="SSF47384">
    <property type="entry name" value="Homodimeric domain of signal transducing histidine kinase"/>
    <property type="match status" value="1"/>
</dbReference>
<feature type="domain" description="PAC" evidence="7">
    <location>
        <begin position="97"/>
        <end position="150"/>
    </location>
</feature>
<dbReference type="InterPro" id="IPR001610">
    <property type="entry name" value="PAC"/>
</dbReference>
<dbReference type="SMART" id="SM00086">
    <property type="entry name" value="PAC"/>
    <property type="match status" value="1"/>
</dbReference>
<dbReference type="SUPFAM" id="SSF55874">
    <property type="entry name" value="ATPase domain of HSP90 chaperone/DNA topoisomerase II/histidine kinase"/>
    <property type="match status" value="1"/>
</dbReference>
<evidence type="ECO:0000313" key="8">
    <source>
        <dbReference type="EMBL" id="SHH35444.1"/>
    </source>
</evidence>
<protein>
    <recommendedName>
        <fullName evidence="2">histidine kinase</fullName>
        <ecNumber evidence="2">2.7.13.3</ecNumber>
    </recommendedName>
</protein>
<dbReference type="InterPro" id="IPR036097">
    <property type="entry name" value="HisK_dim/P_sf"/>
</dbReference>
<keyword evidence="3" id="KW-0597">Phosphoprotein</keyword>
<keyword evidence="4" id="KW-0175">Coiled coil</keyword>
<reference evidence="8 9" key="1">
    <citation type="submission" date="2016-11" db="EMBL/GenBank/DDBJ databases">
        <authorList>
            <person name="Jaros S."/>
            <person name="Januszkiewicz K."/>
            <person name="Wedrychowicz H."/>
        </authorList>
    </citation>
    <scope>NUCLEOTIDE SEQUENCE [LARGE SCALE GENOMIC DNA]</scope>
    <source>
        <strain evidence="8 9">GAS242</strain>
    </source>
</reference>
<name>A0A1M5SAA5_9BRAD</name>
<feature type="domain" description="PAC" evidence="7">
    <location>
        <begin position="216"/>
        <end position="268"/>
    </location>
</feature>
<dbReference type="PANTHER" id="PTHR43065">
    <property type="entry name" value="SENSOR HISTIDINE KINASE"/>
    <property type="match status" value="1"/>
</dbReference>
<dbReference type="PROSITE" id="PS50109">
    <property type="entry name" value="HIS_KIN"/>
    <property type="match status" value="1"/>
</dbReference>
<dbReference type="PRINTS" id="PR00344">
    <property type="entry name" value="BCTRLSENSOR"/>
</dbReference>
<dbReference type="GO" id="GO:0000155">
    <property type="term" value="F:phosphorelay sensor kinase activity"/>
    <property type="evidence" value="ECO:0007669"/>
    <property type="project" value="InterPro"/>
</dbReference>
<dbReference type="InterPro" id="IPR035965">
    <property type="entry name" value="PAS-like_dom_sf"/>
</dbReference>
<dbReference type="Pfam" id="PF02518">
    <property type="entry name" value="HATPase_c"/>
    <property type="match status" value="1"/>
</dbReference>
<evidence type="ECO:0000256" key="3">
    <source>
        <dbReference type="ARBA" id="ARBA00022553"/>
    </source>
</evidence>
<evidence type="ECO:0000313" key="9">
    <source>
        <dbReference type="Proteomes" id="UP000190675"/>
    </source>
</evidence>
<dbReference type="InterPro" id="IPR004358">
    <property type="entry name" value="Sig_transdc_His_kin-like_C"/>
</dbReference>
<dbReference type="CDD" id="cd00130">
    <property type="entry name" value="PAS"/>
    <property type="match status" value="2"/>
</dbReference>
<accession>A0A1M5SAA5</accession>
<dbReference type="SUPFAM" id="SSF55785">
    <property type="entry name" value="PYP-like sensor domain (PAS domain)"/>
    <property type="match status" value="2"/>
</dbReference>
<dbReference type="SMART" id="SM00091">
    <property type="entry name" value="PAS"/>
    <property type="match status" value="2"/>
</dbReference>
<feature type="domain" description="PAS" evidence="6">
    <location>
        <begin position="151"/>
        <end position="193"/>
    </location>
</feature>
<evidence type="ECO:0000256" key="2">
    <source>
        <dbReference type="ARBA" id="ARBA00012438"/>
    </source>
</evidence>
<feature type="domain" description="Histidine kinase" evidence="5">
    <location>
        <begin position="302"/>
        <end position="534"/>
    </location>
</feature>
<evidence type="ECO:0000256" key="4">
    <source>
        <dbReference type="SAM" id="Coils"/>
    </source>
</evidence>
<dbReference type="EC" id="2.7.13.3" evidence="2"/>
<proteinExistence type="predicted"/>
<dbReference type="OrthoDB" id="7818322at2"/>
<dbReference type="Gene3D" id="3.30.450.20">
    <property type="entry name" value="PAS domain"/>
    <property type="match status" value="2"/>
</dbReference>
<sequence length="541" mass="59368">MRSFQPSIATGVPPTFSDAVFDARQPTLQLIYDTAPIGLAFLSPDCRYLQINQRLTDICGISVEDHLGRHVRDCVPALADAVEGIVQSIMRTGDPVTGIEVAGQRADQAEERFWVTYWHPHHNADGEIVGVNVAAEEITERKRAEAALRASERQFHTLADSIPQLVWMADAQGAIYWLNSHWYEYTGRPTGEINPHGWHAVLGNRWIEAMAAGTALESELSLLGKDGEYRPFLTRVVPLRDPGGVVYGWIGTHIDISERKRSEREVRRAKDAAEAALQNLRETQNYLIEAEKLAALGRLVAGVAHEINNPLGTSLTVASSLEHKSELLASEMAQGTLKRSSLKEFVEAIRDGSAQLQQSLNRAAELIQSFKQVASDRNNSDLRSFDLGDLTDQVASGLRPALPKHGVTLDVDCQRGLSMSSYPGSYGQVLTNLFLNSIAHAFPDGQLGKIAIKVSASSANDVEIIFTDDGCGMTPDVRRRAFDPFFTTRRHQGCTGLGLHIVYSVVTNRLGGRLDLKAEPGKGTRVKLTLPKVAPRASEHE</sequence>
<evidence type="ECO:0000259" key="5">
    <source>
        <dbReference type="PROSITE" id="PS50109"/>
    </source>
</evidence>
<dbReference type="Gene3D" id="3.30.565.10">
    <property type="entry name" value="Histidine kinase-like ATPase, C-terminal domain"/>
    <property type="match status" value="1"/>
</dbReference>
<dbReference type="NCBIfam" id="TIGR00229">
    <property type="entry name" value="sensory_box"/>
    <property type="match status" value="2"/>
</dbReference>
<dbReference type="InterPro" id="IPR000014">
    <property type="entry name" value="PAS"/>
</dbReference>
<dbReference type="InterPro" id="IPR036890">
    <property type="entry name" value="HATPase_C_sf"/>
</dbReference>
<dbReference type="Proteomes" id="UP000190675">
    <property type="component" value="Chromosome I"/>
</dbReference>
<dbReference type="InterPro" id="IPR005467">
    <property type="entry name" value="His_kinase_dom"/>
</dbReference>
<gene>
    <name evidence="8" type="ORF">SAMN05444169_7025</name>
</gene>
<dbReference type="Gene3D" id="1.10.287.130">
    <property type="match status" value="1"/>
</dbReference>
<dbReference type="EMBL" id="LT670818">
    <property type="protein sequence ID" value="SHH35444.1"/>
    <property type="molecule type" value="Genomic_DNA"/>
</dbReference>
<dbReference type="InterPro" id="IPR000700">
    <property type="entry name" value="PAS-assoc_C"/>
</dbReference>
<dbReference type="PROSITE" id="PS50112">
    <property type="entry name" value="PAS"/>
    <property type="match status" value="1"/>
</dbReference>
<evidence type="ECO:0000259" key="6">
    <source>
        <dbReference type="PROSITE" id="PS50112"/>
    </source>
</evidence>
<evidence type="ECO:0000259" key="7">
    <source>
        <dbReference type="PROSITE" id="PS50113"/>
    </source>
</evidence>
<dbReference type="InterPro" id="IPR013656">
    <property type="entry name" value="PAS_4"/>
</dbReference>
<dbReference type="InterPro" id="IPR003661">
    <property type="entry name" value="HisK_dim/P_dom"/>
</dbReference>
<comment type="catalytic activity">
    <reaction evidence="1">
        <text>ATP + protein L-histidine = ADP + protein N-phospho-L-histidine.</text>
        <dbReference type="EC" id="2.7.13.3"/>
    </reaction>
</comment>
<dbReference type="PANTHER" id="PTHR43065:SF42">
    <property type="entry name" value="TWO-COMPONENT SENSOR PPRA"/>
    <property type="match status" value="1"/>
</dbReference>